<sequence>MINLKVARPLFLWNIAKKYDDNLHFHHCTGDIWH</sequence>
<evidence type="ECO:0000313" key="1">
    <source>
        <dbReference type="EMBL" id="KHG25953.1"/>
    </source>
</evidence>
<protein>
    <submittedName>
        <fullName evidence="1">Uncharacterized protein</fullName>
    </submittedName>
</protein>
<organism evidence="1 2">
    <name type="scientific">Gossypium arboreum</name>
    <name type="common">Tree cotton</name>
    <name type="synonym">Gossypium nanking</name>
    <dbReference type="NCBI Taxonomy" id="29729"/>
    <lineage>
        <taxon>Eukaryota</taxon>
        <taxon>Viridiplantae</taxon>
        <taxon>Streptophyta</taxon>
        <taxon>Embryophyta</taxon>
        <taxon>Tracheophyta</taxon>
        <taxon>Spermatophyta</taxon>
        <taxon>Magnoliopsida</taxon>
        <taxon>eudicotyledons</taxon>
        <taxon>Gunneridae</taxon>
        <taxon>Pentapetalae</taxon>
        <taxon>rosids</taxon>
        <taxon>malvids</taxon>
        <taxon>Malvales</taxon>
        <taxon>Malvaceae</taxon>
        <taxon>Malvoideae</taxon>
        <taxon>Gossypium</taxon>
    </lineage>
</organism>
<gene>
    <name evidence="1" type="ORF">F383_32590</name>
</gene>
<name>A0A0B0PHJ7_GOSAR</name>
<keyword evidence="2" id="KW-1185">Reference proteome</keyword>
<dbReference type="EMBL" id="KN434466">
    <property type="protein sequence ID" value="KHG25953.1"/>
    <property type="molecule type" value="Genomic_DNA"/>
</dbReference>
<dbReference type="Proteomes" id="UP000032142">
    <property type="component" value="Unassembled WGS sequence"/>
</dbReference>
<proteinExistence type="predicted"/>
<accession>A0A0B0PHJ7</accession>
<evidence type="ECO:0000313" key="2">
    <source>
        <dbReference type="Proteomes" id="UP000032142"/>
    </source>
</evidence>
<reference evidence="2" key="1">
    <citation type="submission" date="2014-09" db="EMBL/GenBank/DDBJ databases">
        <authorList>
            <person name="Mudge J."/>
            <person name="Ramaraj T."/>
            <person name="Lindquist I.E."/>
            <person name="Bharti A.K."/>
            <person name="Sundararajan A."/>
            <person name="Cameron C.T."/>
            <person name="Woodward J.E."/>
            <person name="May G.D."/>
            <person name="Brubaker C."/>
            <person name="Broadhvest J."/>
            <person name="Wilkins T.A."/>
        </authorList>
    </citation>
    <scope>NUCLEOTIDE SEQUENCE</scope>
    <source>
        <strain evidence="2">cv. AKA8401</strain>
    </source>
</reference>
<dbReference type="AlphaFoldDB" id="A0A0B0PHJ7"/>